<evidence type="ECO:0000313" key="2">
    <source>
        <dbReference type="Proteomes" id="UP000663864"/>
    </source>
</evidence>
<dbReference type="Proteomes" id="UP000663864">
    <property type="component" value="Unassembled WGS sequence"/>
</dbReference>
<gene>
    <name evidence="1" type="ORF">ZHD862_LOCUS14800</name>
</gene>
<organism evidence="1 2">
    <name type="scientific">Rotaria sordida</name>
    <dbReference type="NCBI Taxonomy" id="392033"/>
    <lineage>
        <taxon>Eukaryota</taxon>
        <taxon>Metazoa</taxon>
        <taxon>Spiralia</taxon>
        <taxon>Gnathifera</taxon>
        <taxon>Rotifera</taxon>
        <taxon>Eurotatoria</taxon>
        <taxon>Bdelloidea</taxon>
        <taxon>Philodinida</taxon>
        <taxon>Philodinidae</taxon>
        <taxon>Rotaria</taxon>
    </lineage>
</organism>
<evidence type="ECO:0000313" key="1">
    <source>
        <dbReference type="EMBL" id="CAF1046039.1"/>
    </source>
</evidence>
<feature type="non-terminal residue" evidence="1">
    <location>
        <position position="1"/>
    </location>
</feature>
<sequence length="44" mass="4904">LFYPFGTATGLRMSSNNADNSLTLNSDFSINFNVVLRICEITFV</sequence>
<name>A0A814K496_9BILA</name>
<accession>A0A814K496</accession>
<reference evidence="1" key="1">
    <citation type="submission" date="2021-02" db="EMBL/GenBank/DDBJ databases">
        <authorList>
            <person name="Nowell W R."/>
        </authorList>
    </citation>
    <scope>NUCLEOTIDE SEQUENCE</scope>
</reference>
<proteinExistence type="predicted"/>
<dbReference type="AlphaFoldDB" id="A0A814K496"/>
<dbReference type="EMBL" id="CAJNOT010000652">
    <property type="protein sequence ID" value="CAF1046039.1"/>
    <property type="molecule type" value="Genomic_DNA"/>
</dbReference>
<comment type="caution">
    <text evidence="1">The sequence shown here is derived from an EMBL/GenBank/DDBJ whole genome shotgun (WGS) entry which is preliminary data.</text>
</comment>
<protein>
    <submittedName>
        <fullName evidence="1">Uncharacterized protein</fullName>
    </submittedName>
</protein>